<dbReference type="CDD" id="cd01763">
    <property type="entry name" value="Ubl_SUMO_like"/>
    <property type="match status" value="1"/>
</dbReference>
<dbReference type="PANTHER" id="PTHR47813">
    <property type="entry name" value="UBIQUITIN-LIKE SUPERFAMILY PROTEIN"/>
    <property type="match status" value="1"/>
</dbReference>
<name>A0AAV0UNK1_9STRA</name>
<accession>A0AAV0UNK1</accession>
<reference evidence="2" key="1">
    <citation type="submission" date="2022-12" db="EMBL/GenBank/DDBJ databases">
        <authorList>
            <person name="Webb A."/>
        </authorList>
    </citation>
    <scope>NUCLEOTIDE SEQUENCE</scope>
    <source>
        <strain evidence="2">Pd1</strain>
    </source>
</reference>
<dbReference type="InterPro" id="IPR029071">
    <property type="entry name" value="Ubiquitin-like_domsf"/>
</dbReference>
<keyword evidence="3" id="KW-1185">Reference proteome</keyword>
<dbReference type="EMBL" id="CANTFM010001225">
    <property type="protein sequence ID" value="CAI5737185.1"/>
    <property type="molecule type" value="Genomic_DNA"/>
</dbReference>
<evidence type="ECO:0000313" key="3">
    <source>
        <dbReference type="Proteomes" id="UP001162029"/>
    </source>
</evidence>
<organism evidence="2 3">
    <name type="scientific">Peronospora destructor</name>
    <dbReference type="NCBI Taxonomy" id="86335"/>
    <lineage>
        <taxon>Eukaryota</taxon>
        <taxon>Sar</taxon>
        <taxon>Stramenopiles</taxon>
        <taxon>Oomycota</taxon>
        <taxon>Peronosporomycetes</taxon>
        <taxon>Peronosporales</taxon>
        <taxon>Peronosporaceae</taxon>
        <taxon>Peronospora</taxon>
    </lineage>
</organism>
<dbReference type="Proteomes" id="UP001162029">
    <property type="component" value="Unassembled WGS sequence"/>
</dbReference>
<dbReference type="SUPFAM" id="SSF54236">
    <property type="entry name" value="Ubiquitin-like"/>
    <property type="match status" value="1"/>
</dbReference>
<dbReference type="Gene3D" id="3.10.20.90">
    <property type="entry name" value="Phosphatidylinositol 3-kinase Catalytic Subunit, Chain A, domain 1"/>
    <property type="match status" value="1"/>
</dbReference>
<feature type="domain" description="Rad60/SUMO-like" evidence="1">
    <location>
        <begin position="150"/>
        <end position="217"/>
    </location>
</feature>
<evidence type="ECO:0000259" key="1">
    <source>
        <dbReference type="Pfam" id="PF11976"/>
    </source>
</evidence>
<proteinExistence type="predicted"/>
<dbReference type="PANTHER" id="PTHR47813:SF2">
    <property type="entry name" value="UBIQUITIN-LIKE SUPERFAMILY PROTEIN"/>
    <property type="match status" value="1"/>
</dbReference>
<dbReference type="AlphaFoldDB" id="A0AAV0UNK1"/>
<dbReference type="InterPro" id="IPR022617">
    <property type="entry name" value="Rad60/SUMO-like_dom"/>
</dbReference>
<evidence type="ECO:0000313" key="2">
    <source>
        <dbReference type="EMBL" id="CAI5737185.1"/>
    </source>
</evidence>
<sequence length="323" mass="36666">MSSEEEDEVKLYSALEPQYKATDDGITLTPIKRRRRSVSLDKAVKKKKSHILLDHSDEDDDFYTPSEREAERLRKLQLEREIRQKLEKDNVLNQTRAILSKVLSTKRQTTVNNLECISLDSDTADESDGAELIEPTPSQSVVDKGARIVLHIRSNGGAVDEIATYKKETFDQLYTSFCQLHGLPRTAVSMSLDGNALSLKATPDGEDLDSGDLIEAKVDFSKQIESKKKTYLRLRLVVFGKRSEIFKIDSTATVEKLHTSYCKRHAIANPDDVIMTRFQSNVATALLCPRRLRYSYNLGKTVPKHIKSFRALKSKGCWLRSRK</sequence>
<protein>
    <recommendedName>
        <fullName evidence="1">Rad60/SUMO-like domain-containing protein</fullName>
    </recommendedName>
</protein>
<dbReference type="Pfam" id="PF11976">
    <property type="entry name" value="Rad60-SLD"/>
    <property type="match status" value="1"/>
</dbReference>
<gene>
    <name evidence="2" type="ORF">PDE001_LOCUS6530</name>
</gene>
<comment type="caution">
    <text evidence="2">The sequence shown here is derived from an EMBL/GenBank/DDBJ whole genome shotgun (WGS) entry which is preliminary data.</text>
</comment>